<evidence type="ECO:0000256" key="1">
    <source>
        <dbReference type="ARBA" id="ARBA00001698"/>
    </source>
</evidence>
<evidence type="ECO:0000313" key="20">
    <source>
        <dbReference type="EMBL" id="AGL01281.1"/>
    </source>
</evidence>
<feature type="transmembrane region" description="Helical" evidence="19">
    <location>
        <begin position="144"/>
        <end position="163"/>
    </location>
</feature>
<keyword evidence="15 19" id="KW-0472">Membrane</keyword>
<evidence type="ECO:0000256" key="8">
    <source>
        <dbReference type="ARBA" id="ARBA00022475"/>
    </source>
</evidence>
<dbReference type="PANTHER" id="PTHR46382:SF1">
    <property type="entry name" value="PHOSPHATIDATE CYTIDYLYLTRANSFERASE"/>
    <property type="match status" value="1"/>
</dbReference>
<keyword evidence="14" id="KW-0443">Lipid metabolism</keyword>
<evidence type="ECO:0000256" key="10">
    <source>
        <dbReference type="ARBA" id="ARBA00022679"/>
    </source>
</evidence>
<evidence type="ECO:0000256" key="17">
    <source>
        <dbReference type="ARBA" id="ARBA00023264"/>
    </source>
</evidence>
<comment type="pathway">
    <text evidence="4">Lipid metabolism.</text>
</comment>
<reference evidence="20 21" key="1">
    <citation type="submission" date="2012-01" db="EMBL/GenBank/DDBJ databases">
        <title>Complete sequence of Desulfotomaculum gibsoniae DSM 7213.</title>
        <authorList>
            <consortium name="US DOE Joint Genome Institute"/>
            <person name="Lucas S."/>
            <person name="Han J."/>
            <person name="Lapidus A."/>
            <person name="Cheng J.-F."/>
            <person name="Goodwin L."/>
            <person name="Pitluck S."/>
            <person name="Peters L."/>
            <person name="Ovchinnikova G."/>
            <person name="Teshima H."/>
            <person name="Detter J.C."/>
            <person name="Han C."/>
            <person name="Tapia R."/>
            <person name="Land M."/>
            <person name="Hauser L."/>
            <person name="Kyrpides N."/>
            <person name="Ivanova N."/>
            <person name="Pagani I."/>
            <person name="Parshina S."/>
            <person name="Plugge C."/>
            <person name="Muyzer G."/>
            <person name="Kuever J."/>
            <person name="Ivanova A."/>
            <person name="Nazina T."/>
            <person name="Klenk H.-P."/>
            <person name="Brambilla E."/>
            <person name="Spring S."/>
            <person name="Stams A.F."/>
            <person name="Woyke T."/>
        </authorList>
    </citation>
    <scope>NUCLEOTIDE SEQUENCE [LARGE SCALE GENOMIC DNA]</scope>
    <source>
        <strain evidence="20 21">DSM 7213</strain>
    </source>
</reference>
<comment type="similarity">
    <text evidence="5 18">Belongs to the CDS family.</text>
</comment>
<dbReference type="Proteomes" id="UP000013520">
    <property type="component" value="Chromosome"/>
</dbReference>
<comment type="subcellular location">
    <subcellularLocation>
        <location evidence="2">Cell membrane</location>
        <topology evidence="2">Multi-pass membrane protein</topology>
    </subcellularLocation>
</comment>
<dbReference type="UniPathway" id="UPA00557">
    <property type="reaction ID" value="UER00614"/>
</dbReference>
<dbReference type="HOGENOM" id="CLU_037294_3_3_9"/>
<dbReference type="EC" id="2.7.7.41" evidence="6 18"/>
<comment type="catalytic activity">
    <reaction evidence="1 18">
        <text>a 1,2-diacyl-sn-glycero-3-phosphate + CTP + H(+) = a CDP-1,2-diacyl-sn-glycerol + diphosphate</text>
        <dbReference type="Rhea" id="RHEA:16229"/>
        <dbReference type="ChEBI" id="CHEBI:15378"/>
        <dbReference type="ChEBI" id="CHEBI:33019"/>
        <dbReference type="ChEBI" id="CHEBI:37563"/>
        <dbReference type="ChEBI" id="CHEBI:58332"/>
        <dbReference type="ChEBI" id="CHEBI:58608"/>
        <dbReference type="EC" id="2.7.7.41"/>
    </reaction>
</comment>
<dbReference type="KEGG" id="dgi:Desgi_1833"/>
<evidence type="ECO:0000256" key="15">
    <source>
        <dbReference type="ARBA" id="ARBA00023136"/>
    </source>
</evidence>
<dbReference type="eggNOG" id="COG4589">
    <property type="taxonomic scope" value="Bacteria"/>
</dbReference>
<keyword evidence="16" id="KW-0594">Phospholipid biosynthesis</keyword>
<evidence type="ECO:0000256" key="13">
    <source>
        <dbReference type="ARBA" id="ARBA00022989"/>
    </source>
</evidence>
<evidence type="ECO:0000256" key="14">
    <source>
        <dbReference type="ARBA" id="ARBA00023098"/>
    </source>
</evidence>
<evidence type="ECO:0000256" key="16">
    <source>
        <dbReference type="ARBA" id="ARBA00023209"/>
    </source>
</evidence>
<dbReference type="STRING" id="767817.Desgi_1833"/>
<dbReference type="Pfam" id="PF01148">
    <property type="entry name" value="CTP_transf_1"/>
    <property type="match status" value="1"/>
</dbReference>
<feature type="transmembrane region" description="Helical" evidence="19">
    <location>
        <begin position="102"/>
        <end position="123"/>
    </location>
</feature>
<comment type="pathway">
    <text evidence="3 18">Phospholipid metabolism; CDP-diacylglycerol biosynthesis; CDP-diacylglycerol from sn-glycerol 3-phosphate: step 3/3.</text>
</comment>
<evidence type="ECO:0000256" key="19">
    <source>
        <dbReference type="SAM" id="Phobius"/>
    </source>
</evidence>
<keyword evidence="11 18" id="KW-0812">Transmembrane</keyword>
<evidence type="ECO:0000256" key="4">
    <source>
        <dbReference type="ARBA" id="ARBA00005189"/>
    </source>
</evidence>
<sequence>MIVTAVLMLLGAREISMIFSRLEMQVPQIMIIPGCLFLAAAAYQYKGGYPADALIIILIFYLVLMTAFYPRFTPIDVAISFFGTIYVGLLIFLFLISTLPNGLIWLVLVLVCTWSSDTLAYLVGRRWGKRRMAPELSPGKTLEGAVGGVLGSTIAAWVVVMSYSPLPLWPVLSLGFITGLAAQIGDLVESAIKRLAGIKDAGNLIPGHGGVLDRFDSMLFTAPLVYYYVVLILHN</sequence>
<evidence type="ECO:0000256" key="11">
    <source>
        <dbReference type="ARBA" id="ARBA00022692"/>
    </source>
</evidence>
<keyword evidence="12 18" id="KW-0548">Nucleotidyltransferase</keyword>
<feature type="transmembrane region" description="Helical" evidence="19">
    <location>
        <begin position="77"/>
        <end position="96"/>
    </location>
</feature>
<evidence type="ECO:0000313" key="21">
    <source>
        <dbReference type="Proteomes" id="UP000013520"/>
    </source>
</evidence>
<dbReference type="PROSITE" id="PS01315">
    <property type="entry name" value="CDS"/>
    <property type="match status" value="1"/>
</dbReference>
<evidence type="ECO:0000256" key="12">
    <source>
        <dbReference type="ARBA" id="ARBA00022695"/>
    </source>
</evidence>
<keyword evidence="10 18" id="KW-0808">Transferase</keyword>
<dbReference type="PANTHER" id="PTHR46382">
    <property type="entry name" value="PHOSPHATIDATE CYTIDYLYLTRANSFERASE"/>
    <property type="match status" value="1"/>
</dbReference>
<keyword evidence="8" id="KW-1003">Cell membrane</keyword>
<evidence type="ECO:0000256" key="3">
    <source>
        <dbReference type="ARBA" id="ARBA00005119"/>
    </source>
</evidence>
<keyword evidence="13 19" id="KW-1133">Transmembrane helix</keyword>
<evidence type="ECO:0000256" key="5">
    <source>
        <dbReference type="ARBA" id="ARBA00010185"/>
    </source>
</evidence>
<accession>R4KNS3</accession>
<evidence type="ECO:0000256" key="6">
    <source>
        <dbReference type="ARBA" id="ARBA00012487"/>
    </source>
</evidence>
<organism evidence="20 21">
    <name type="scientific">Desulfoscipio gibsoniae DSM 7213</name>
    <dbReference type="NCBI Taxonomy" id="767817"/>
    <lineage>
        <taxon>Bacteria</taxon>
        <taxon>Bacillati</taxon>
        <taxon>Bacillota</taxon>
        <taxon>Clostridia</taxon>
        <taxon>Eubacteriales</taxon>
        <taxon>Desulfallaceae</taxon>
        <taxon>Desulfoscipio</taxon>
    </lineage>
</organism>
<evidence type="ECO:0000256" key="7">
    <source>
        <dbReference type="ARBA" id="ARBA00019373"/>
    </source>
</evidence>
<dbReference type="GO" id="GO:0005886">
    <property type="term" value="C:plasma membrane"/>
    <property type="evidence" value="ECO:0007669"/>
    <property type="project" value="UniProtKB-SubCell"/>
</dbReference>
<dbReference type="InterPro" id="IPR000374">
    <property type="entry name" value="PC_trans"/>
</dbReference>
<dbReference type="GO" id="GO:0016024">
    <property type="term" value="P:CDP-diacylglycerol biosynthetic process"/>
    <property type="evidence" value="ECO:0007669"/>
    <property type="project" value="UniProtKB-UniPathway"/>
</dbReference>
<feature type="transmembrane region" description="Helical" evidence="19">
    <location>
        <begin position="26"/>
        <end position="45"/>
    </location>
</feature>
<dbReference type="AlphaFoldDB" id="R4KNS3"/>
<keyword evidence="17" id="KW-1208">Phospholipid metabolism</keyword>
<name>R4KNS3_9FIRM</name>
<keyword evidence="21" id="KW-1185">Reference proteome</keyword>
<feature type="transmembrane region" description="Helical" evidence="19">
    <location>
        <begin position="51"/>
        <end position="70"/>
    </location>
</feature>
<dbReference type="EMBL" id="CP003273">
    <property type="protein sequence ID" value="AGL01281.1"/>
    <property type="molecule type" value="Genomic_DNA"/>
</dbReference>
<keyword evidence="9" id="KW-0444">Lipid biosynthesis</keyword>
<evidence type="ECO:0000256" key="2">
    <source>
        <dbReference type="ARBA" id="ARBA00004651"/>
    </source>
</evidence>
<evidence type="ECO:0000256" key="18">
    <source>
        <dbReference type="RuleBase" id="RU003938"/>
    </source>
</evidence>
<dbReference type="GO" id="GO:0004605">
    <property type="term" value="F:phosphatidate cytidylyltransferase activity"/>
    <property type="evidence" value="ECO:0007669"/>
    <property type="project" value="UniProtKB-EC"/>
</dbReference>
<proteinExistence type="inferred from homology"/>
<protein>
    <recommendedName>
        <fullName evidence="7 18">Phosphatidate cytidylyltransferase</fullName>
        <ecNumber evidence="6 18">2.7.7.41</ecNumber>
    </recommendedName>
</protein>
<gene>
    <name evidence="20" type="ORF">Desgi_1833</name>
</gene>
<evidence type="ECO:0000256" key="9">
    <source>
        <dbReference type="ARBA" id="ARBA00022516"/>
    </source>
</evidence>